<evidence type="ECO:0000259" key="1">
    <source>
        <dbReference type="PROSITE" id="PS50878"/>
    </source>
</evidence>
<organism evidence="2 3">
    <name type="scientific">Bacillus cereus</name>
    <dbReference type="NCBI Taxonomy" id="1396"/>
    <lineage>
        <taxon>Bacteria</taxon>
        <taxon>Bacillati</taxon>
        <taxon>Bacillota</taxon>
        <taxon>Bacilli</taxon>
        <taxon>Bacillales</taxon>
        <taxon>Bacillaceae</taxon>
        <taxon>Bacillus</taxon>
        <taxon>Bacillus cereus group</taxon>
    </lineage>
</organism>
<dbReference type="Pfam" id="PF00078">
    <property type="entry name" value="RVT_1"/>
    <property type="match status" value="1"/>
</dbReference>
<dbReference type="EMBL" id="WBPB01000038">
    <property type="protein sequence ID" value="KAB2496940.1"/>
    <property type="molecule type" value="Genomic_DNA"/>
</dbReference>
<comment type="caution">
    <text evidence="2">The sequence shown here is derived from an EMBL/GenBank/DDBJ whole genome shotgun (WGS) entry which is preliminary data.</text>
</comment>
<dbReference type="InterPro" id="IPR043502">
    <property type="entry name" value="DNA/RNA_pol_sf"/>
</dbReference>
<evidence type="ECO:0000313" key="2">
    <source>
        <dbReference type="EMBL" id="KAB2496940.1"/>
    </source>
</evidence>
<dbReference type="PANTHER" id="PTHR34047:SF8">
    <property type="entry name" value="PROTEIN YKFC"/>
    <property type="match status" value="1"/>
</dbReference>
<reference evidence="2 3" key="1">
    <citation type="submission" date="2019-10" db="EMBL/GenBank/DDBJ databases">
        <title>Bacillus from the desert of Cuatro Cinegas, Coahuila.</title>
        <authorList>
            <person name="Olmedo-Alvarez G."/>
            <person name="Saldana S."/>
            <person name="Barcelo D."/>
        </authorList>
    </citation>
    <scope>NUCLEOTIDE SEQUENCE [LARGE SCALE GENOMIC DNA]</scope>
    <source>
        <strain evidence="2 3">CH101a_3T</strain>
    </source>
</reference>
<proteinExistence type="predicted"/>
<feature type="domain" description="Reverse transcriptase" evidence="1">
    <location>
        <begin position="88"/>
        <end position="318"/>
    </location>
</feature>
<dbReference type="CDD" id="cd01651">
    <property type="entry name" value="RT_G2_intron"/>
    <property type="match status" value="1"/>
</dbReference>
<accession>A0AB34D429</accession>
<evidence type="ECO:0000313" key="3">
    <source>
        <dbReference type="Proteomes" id="UP000477920"/>
    </source>
</evidence>
<dbReference type="InterPro" id="IPR000477">
    <property type="entry name" value="RT_dom"/>
</dbReference>
<dbReference type="InterPro" id="IPR051083">
    <property type="entry name" value="GrpII_Intron_Splice-Mob/Def"/>
</dbReference>
<sequence length="318" mass="37090">MSKSTETKPKDKKLRHAEYYGMTDMFDGLYEKAKRKENFNNLMPIITSDNNILLAYRNIKRNKGSKTSACDNVNIKDIEKISQQDFLNEVKARFKDYHPKMVRRKEIPKPNGKTRPLGIPSMWDRIIQQCILQVMEPICEAHFCMRSYGFRPNRSAEHAMADVVKKVNRQKLTFVVDVDIQGFFDEVNHVKLRRQLWTMGFHDKQLLAIIQKMLKAPIKMPNGKVVYPTKGTPQGGILSPLLANVNLNEFDWWISKQWETFKAKNARPRIQNGIWSNTDVCRSLRCSSNLKPMYIVRYADDFKIFTDTLDSVYTSFAH</sequence>
<dbReference type="SUPFAM" id="SSF56672">
    <property type="entry name" value="DNA/RNA polymerases"/>
    <property type="match status" value="1"/>
</dbReference>
<dbReference type="PROSITE" id="PS50878">
    <property type="entry name" value="RT_POL"/>
    <property type="match status" value="1"/>
</dbReference>
<dbReference type="Proteomes" id="UP000477920">
    <property type="component" value="Unassembled WGS sequence"/>
</dbReference>
<gene>
    <name evidence="2" type="ORF">F8158_16855</name>
</gene>
<dbReference type="AlphaFoldDB" id="A0AB34D429"/>
<protein>
    <recommendedName>
        <fullName evidence="1">Reverse transcriptase domain-containing protein</fullName>
    </recommendedName>
</protein>
<name>A0AB34D429_BACCE</name>
<dbReference type="PANTHER" id="PTHR34047">
    <property type="entry name" value="NUCLEAR INTRON MATURASE 1, MITOCHONDRIAL-RELATED"/>
    <property type="match status" value="1"/>
</dbReference>